<organism evidence="8 9">
    <name type="scientific">Fusarium langsethiae</name>
    <dbReference type="NCBI Taxonomy" id="179993"/>
    <lineage>
        <taxon>Eukaryota</taxon>
        <taxon>Fungi</taxon>
        <taxon>Dikarya</taxon>
        <taxon>Ascomycota</taxon>
        <taxon>Pezizomycotina</taxon>
        <taxon>Sordariomycetes</taxon>
        <taxon>Hypocreomycetidae</taxon>
        <taxon>Hypocreales</taxon>
        <taxon>Nectriaceae</taxon>
        <taxon>Fusarium</taxon>
    </lineage>
</organism>
<dbReference type="Pfam" id="PF00067">
    <property type="entry name" value="p450"/>
    <property type="match status" value="1"/>
</dbReference>
<dbReference type="PRINTS" id="PR00465">
    <property type="entry name" value="EP450IV"/>
</dbReference>
<keyword evidence="5 7" id="KW-0408">Iron</keyword>
<dbReference type="GO" id="GO:0016705">
    <property type="term" value="F:oxidoreductase activity, acting on paired donors, with incorporation or reduction of molecular oxygen"/>
    <property type="evidence" value="ECO:0007669"/>
    <property type="project" value="InterPro"/>
</dbReference>
<dbReference type="GO" id="GO:0008395">
    <property type="term" value="F:steroid hydroxylase activity"/>
    <property type="evidence" value="ECO:0007669"/>
    <property type="project" value="TreeGrafter"/>
</dbReference>
<dbReference type="InterPro" id="IPR001128">
    <property type="entry name" value="Cyt_P450"/>
</dbReference>
<dbReference type="InterPro" id="IPR050529">
    <property type="entry name" value="CYP450_sterol_14alpha_dmase"/>
</dbReference>
<evidence type="ECO:0000256" key="4">
    <source>
        <dbReference type="ARBA" id="ARBA00022723"/>
    </source>
</evidence>
<dbReference type="Proteomes" id="UP000037904">
    <property type="component" value="Unassembled WGS sequence"/>
</dbReference>
<evidence type="ECO:0000256" key="3">
    <source>
        <dbReference type="ARBA" id="ARBA00022617"/>
    </source>
</evidence>
<keyword evidence="4 7" id="KW-0479">Metal-binding</keyword>
<dbReference type="PANTHER" id="PTHR24304:SF2">
    <property type="entry name" value="24-HYDROXYCHOLESTEROL 7-ALPHA-HYDROXYLASE"/>
    <property type="match status" value="1"/>
</dbReference>
<accession>A0A0M9EVI8</accession>
<protein>
    <submittedName>
        <fullName evidence="8">Cytochrome p450 protein</fullName>
    </submittedName>
</protein>
<feature type="binding site" description="axial binding residue" evidence="7">
    <location>
        <position position="191"/>
    </location>
    <ligand>
        <name>heme</name>
        <dbReference type="ChEBI" id="CHEBI:30413"/>
    </ligand>
    <ligandPart>
        <name>Fe</name>
        <dbReference type="ChEBI" id="CHEBI:18248"/>
    </ligandPart>
</feature>
<comment type="similarity">
    <text evidence="2">Belongs to the cytochrome P450 family.</text>
</comment>
<dbReference type="GO" id="GO:0020037">
    <property type="term" value="F:heme binding"/>
    <property type="evidence" value="ECO:0007669"/>
    <property type="project" value="InterPro"/>
</dbReference>
<reference evidence="8 9" key="1">
    <citation type="submission" date="2015-04" db="EMBL/GenBank/DDBJ databases">
        <title>The draft genome sequence of Fusarium langsethiae, a T-2/HT-2 mycotoxin producer.</title>
        <authorList>
            <person name="Lysoe E."/>
            <person name="Divon H.H."/>
            <person name="Terzi V."/>
            <person name="Orru L."/>
            <person name="Lamontanara A."/>
            <person name="Kolseth A.-K."/>
            <person name="Frandsen R.J."/>
            <person name="Nielsen K."/>
            <person name="Thrane U."/>
        </authorList>
    </citation>
    <scope>NUCLEOTIDE SEQUENCE [LARGE SCALE GENOMIC DNA]</scope>
    <source>
        <strain evidence="8 9">Fl201059</strain>
    </source>
</reference>
<dbReference type="EMBL" id="JXCE01000127">
    <property type="protein sequence ID" value="KPA40633.1"/>
    <property type="molecule type" value="Genomic_DNA"/>
</dbReference>
<dbReference type="AlphaFoldDB" id="A0A0M9EVI8"/>
<dbReference type="Gene3D" id="1.10.630.10">
    <property type="entry name" value="Cytochrome P450"/>
    <property type="match status" value="1"/>
</dbReference>
<dbReference type="OrthoDB" id="1470350at2759"/>
<sequence length="255" mass="28428">MGSVIDGLTRYFELPQSERRKSAAFVLKSEDAIRKNEIGSRAVASMVFKLFWGINGQPATFAFWLLARILYTPNLWEDIRAEVSAAFTDGIHSQPDMEYLKGFPKLNSIYYETLRVHGGAFGFRRVVSDTAIGGFTFKAGSDVLIPHRQLHIDEDIGGQDAKNFDINRFFDNPKLATARNFRPFGGGVALCPGRFLGHQTALSLIATLVTRYDIHVIGGQESQPFPQMDDKGPEVGIIFPVFEQVPKITIKGVDR</sequence>
<name>A0A0M9EVI8_FUSLA</name>
<evidence type="ECO:0000256" key="1">
    <source>
        <dbReference type="ARBA" id="ARBA00001971"/>
    </source>
</evidence>
<evidence type="ECO:0000313" key="8">
    <source>
        <dbReference type="EMBL" id="KPA40633.1"/>
    </source>
</evidence>
<gene>
    <name evidence="8" type="ORF">FLAG1_06514</name>
</gene>
<dbReference type="InterPro" id="IPR036396">
    <property type="entry name" value="Cyt_P450_sf"/>
</dbReference>
<comment type="caution">
    <text evidence="8">The sequence shown here is derived from an EMBL/GenBank/DDBJ whole genome shotgun (WGS) entry which is preliminary data.</text>
</comment>
<keyword evidence="6" id="KW-0560">Oxidoreductase</keyword>
<evidence type="ECO:0000256" key="5">
    <source>
        <dbReference type="ARBA" id="ARBA00023004"/>
    </source>
</evidence>
<dbReference type="SUPFAM" id="SSF48264">
    <property type="entry name" value="Cytochrome P450"/>
    <property type="match status" value="1"/>
</dbReference>
<evidence type="ECO:0000256" key="7">
    <source>
        <dbReference type="PIRSR" id="PIRSR602403-1"/>
    </source>
</evidence>
<dbReference type="InterPro" id="IPR002403">
    <property type="entry name" value="Cyt_P450_E_grp-IV"/>
</dbReference>
<dbReference type="GO" id="GO:0005506">
    <property type="term" value="F:iron ion binding"/>
    <property type="evidence" value="ECO:0007669"/>
    <property type="project" value="InterPro"/>
</dbReference>
<keyword evidence="6" id="KW-0503">Monooxygenase</keyword>
<evidence type="ECO:0000256" key="2">
    <source>
        <dbReference type="ARBA" id="ARBA00010617"/>
    </source>
</evidence>
<keyword evidence="3 7" id="KW-0349">Heme</keyword>
<comment type="cofactor">
    <cofactor evidence="1 7">
        <name>heme</name>
        <dbReference type="ChEBI" id="CHEBI:30413"/>
    </cofactor>
</comment>
<proteinExistence type="inferred from homology"/>
<dbReference type="PANTHER" id="PTHR24304">
    <property type="entry name" value="CYTOCHROME P450 FAMILY 7"/>
    <property type="match status" value="1"/>
</dbReference>
<keyword evidence="9" id="KW-1185">Reference proteome</keyword>
<evidence type="ECO:0000313" key="9">
    <source>
        <dbReference type="Proteomes" id="UP000037904"/>
    </source>
</evidence>
<evidence type="ECO:0000256" key="6">
    <source>
        <dbReference type="ARBA" id="ARBA00023033"/>
    </source>
</evidence>